<evidence type="ECO:0000259" key="4">
    <source>
        <dbReference type="PROSITE" id="PS50600"/>
    </source>
</evidence>
<feature type="compositionally biased region" description="Acidic residues" evidence="3">
    <location>
        <begin position="1365"/>
        <end position="1385"/>
    </location>
</feature>
<feature type="compositionally biased region" description="Basic and acidic residues" evidence="3">
    <location>
        <begin position="1386"/>
        <end position="1404"/>
    </location>
</feature>
<dbReference type="EMBL" id="JAEFBK010000002">
    <property type="protein sequence ID" value="KAG7635989.1"/>
    <property type="molecule type" value="Genomic_DNA"/>
</dbReference>
<gene>
    <name evidence="5" type="ORF">ISN45_At02g004950</name>
</gene>
<accession>A0A8T2FKN7</accession>
<feature type="compositionally biased region" description="Basic residues" evidence="3">
    <location>
        <begin position="654"/>
        <end position="663"/>
    </location>
</feature>
<feature type="compositionally biased region" description="Acidic residues" evidence="3">
    <location>
        <begin position="1325"/>
        <end position="1345"/>
    </location>
</feature>
<feature type="region of interest" description="Disordered" evidence="3">
    <location>
        <begin position="1276"/>
        <end position="1486"/>
    </location>
</feature>
<reference evidence="5 6" key="1">
    <citation type="submission" date="2020-12" db="EMBL/GenBank/DDBJ databases">
        <title>Concerted genomic and epigenomic changes stabilize Arabidopsis allopolyploids.</title>
        <authorList>
            <person name="Chen Z."/>
        </authorList>
    </citation>
    <scope>NUCLEOTIDE SEQUENCE [LARGE SCALE GENOMIC DNA]</scope>
    <source>
        <strain evidence="5">Allo738</strain>
        <tissue evidence="5">Leaf</tissue>
    </source>
</reference>
<feature type="compositionally biased region" description="Polar residues" evidence="3">
    <location>
        <begin position="607"/>
        <end position="619"/>
    </location>
</feature>
<keyword evidence="1" id="KW-0645">Protease</keyword>
<keyword evidence="6" id="KW-1185">Reference proteome</keyword>
<feature type="compositionally biased region" description="Basic and acidic residues" evidence="3">
    <location>
        <begin position="1346"/>
        <end position="1364"/>
    </location>
</feature>
<feature type="compositionally biased region" description="Basic and acidic residues" evidence="3">
    <location>
        <begin position="635"/>
        <end position="653"/>
    </location>
</feature>
<feature type="region of interest" description="Disordered" evidence="3">
    <location>
        <begin position="551"/>
        <end position="724"/>
    </location>
</feature>
<dbReference type="Pfam" id="PF02902">
    <property type="entry name" value="Peptidase_C48"/>
    <property type="match status" value="1"/>
</dbReference>
<feature type="compositionally biased region" description="Basic and acidic residues" evidence="3">
    <location>
        <begin position="1426"/>
        <end position="1471"/>
    </location>
</feature>
<dbReference type="GO" id="GO:0006508">
    <property type="term" value="P:proteolysis"/>
    <property type="evidence" value="ECO:0007669"/>
    <property type="project" value="UniProtKB-KW"/>
</dbReference>
<keyword evidence="2" id="KW-0378">Hydrolase</keyword>
<sequence>MPSLRKKIRLKRRRGVGTTEEPTTKPIDGGTMEEPTTTEEPSSTEQNPKLREEELKNNPDHQSGFRGNGRREPAMSKSERAWFENHPSFQHIFHMPRDPNHRLMGMWMLLLRTAHIKRKKEPWFIVNGVSIRYGISEHALISGFNCKNYGFIHLGIKIRENLDFKKKHFKNTVVKHEDVREKLIGMVPLGERSKERLRMMVLYFLSNIIIAPIKTGDKAPQVDEFCLNAVSDLTFCRNFQWGSHQQRKVHIASSGFLSFDGGADQGCPRMCKVRFKKRRTKRRMVIRMRRMMDSESEILTLPEQIYREGIQCEPVHRELRRKGKDPVKEPYFWASKGSYTLGDLEDRLFLKPKEGEPAVEDEEKLCLAAVVLTEGILLTPYGKEKIPLPRLQHASDFEMYTAQPWGKEAFSVLSNSILRMDEKTWAKEKYDSRGFGLALTIWVLSAVPAFGAAYGVKAKEFQSEYPLILKWKSTTTLEFFKIVNLVNDVSEMEVNTTIGNPEEFKSLVPDFHTDDTEFQHILGLVNIGYRLKKTEWNTRCVDVCAALEEAEEEGGVERKTENDNESFEDSIREPNTQYGSYPGDDENTQRDVGDEVAEESSKDKSPTPRSTTPNFNILSEESLDVQKDKKRVSRGRNENKRVKPSVHAEDNLKTRKQVLRKRQKQVDSADVDAQSKKRKIIGNDGDNADNDGDNDDFQPAPQRKSKRGTVPSIHTQAPFTAEKKKHPILHPFAKVDATRLEKLAEWKKSRKNKPLSIAGNIVDTKWFTTLETPGKAITATHVDAALELMKTRKESNPELFKNKSVVFVGSPFLNVIDESYMEFLDNKEGFQFQSEEISKLIIEEETKCILAPFCIKGKCWVALLIHLEQKTVCIWECAASYLTEEVKKKYVVAYSIAMPYIVRNILKKEDMDVSPFSIKVLTTFPQAPRNEESGIYMLKFMECYSMYTSHSNLEGNIIQNVRNKLAADIFTELGKALEPIEFNTLMDTFLGPIVEFAEMDLAFSSHIVHHLLQRRILTNNDELWFVFADQPMRFSLREFIITTGLPMDDALGSSPNVKRKKKEKWWIKDNQTLKGKQKKDVWINLEMTFLDLTYVLEKRSKKMQPEERLRLAGSLLVEGILLARNPTTMLPIENLKRATDFEKFCKYPWAQIVYSYLVEVTPIVGVHTHEYDHLVSQKNPEDKDLLDVFDLVIKGYRMRKKDWCQGRIQVEQGHQGRIDHVLKPAIEIVVHQSRKRKSMSFGEKVKLVYENCEVLKKKVGRLEGYLGIERVPVSYTREEQKEEDEKKEQEEEKQEEEGKEQELEKVEYRGDEGTEKQEIPKQGDEEMEGEEEKQEEEGKEEEEEKVEYKSDEGTEKQEIPKQGDEEIEGEEEKQEEEGKEEEEEKVEYRGDEGTEKQEISKQGDEEMEGEEEKQEEEGKEEEEEKVEYRDHHSTCNVEETEKQENPKQGDEEMEREEGKEEKEEKEEKVEEHDEYNDAADQEAFQERPRKIIKMLIKHHSLRKKKKSPRDKAVILWPDSKWQKVEIWDMWDEKKYKLALKKATLLIHPDKLPRAHPEVKYLAEQICKIIMVEKDRATKAKMDLVL</sequence>
<dbReference type="Pfam" id="PF09331">
    <property type="entry name" value="DUF1985"/>
    <property type="match status" value="2"/>
</dbReference>
<dbReference type="PANTHER" id="PTHR48449">
    <property type="entry name" value="DUF1985 DOMAIN-CONTAINING PROTEIN"/>
    <property type="match status" value="1"/>
</dbReference>
<name>A0A8T2FKN7_9BRAS</name>
<protein>
    <submittedName>
        <fullName evidence="5">Papain-like cysteine peptidase superfamily</fullName>
    </submittedName>
</protein>
<organism evidence="5 6">
    <name type="scientific">Arabidopsis thaliana x Arabidopsis arenosa</name>
    <dbReference type="NCBI Taxonomy" id="1240361"/>
    <lineage>
        <taxon>Eukaryota</taxon>
        <taxon>Viridiplantae</taxon>
        <taxon>Streptophyta</taxon>
        <taxon>Embryophyta</taxon>
        <taxon>Tracheophyta</taxon>
        <taxon>Spermatophyta</taxon>
        <taxon>Magnoliopsida</taxon>
        <taxon>eudicotyledons</taxon>
        <taxon>Gunneridae</taxon>
        <taxon>Pentapetalae</taxon>
        <taxon>rosids</taxon>
        <taxon>malvids</taxon>
        <taxon>Brassicales</taxon>
        <taxon>Brassicaceae</taxon>
        <taxon>Camelineae</taxon>
        <taxon>Arabidopsis</taxon>
    </lineage>
</organism>
<feature type="compositionally biased region" description="Acidic residues" evidence="3">
    <location>
        <begin position="686"/>
        <end position="696"/>
    </location>
</feature>
<evidence type="ECO:0000256" key="2">
    <source>
        <dbReference type="ARBA" id="ARBA00022801"/>
    </source>
</evidence>
<dbReference type="PANTHER" id="PTHR48449:SF1">
    <property type="entry name" value="DUF1985 DOMAIN-CONTAINING PROTEIN"/>
    <property type="match status" value="1"/>
</dbReference>
<proteinExistence type="predicted"/>
<comment type="caution">
    <text evidence="5">The sequence shown here is derived from an EMBL/GenBank/DDBJ whole genome shotgun (WGS) entry which is preliminary data.</text>
</comment>
<evidence type="ECO:0000313" key="5">
    <source>
        <dbReference type="EMBL" id="KAG7635989.1"/>
    </source>
</evidence>
<evidence type="ECO:0000313" key="6">
    <source>
        <dbReference type="Proteomes" id="UP000694240"/>
    </source>
</evidence>
<dbReference type="InterPro" id="IPR003653">
    <property type="entry name" value="Peptidase_C48_C"/>
</dbReference>
<evidence type="ECO:0000256" key="3">
    <source>
        <dbReference type="SAM" id="MobiDB-lite"/>
    </source>
</evidence>
<feature type="domain" description="Ubiquitin-like protease family profile" evidence="4">
    <location>
        <begin position="760"/>
        <end position="944"/>
    </location>
</feature>
<feature type="compositionally biased region" description="Acidic residues" evidence="3">
    <location>
        <begin position="1405"/>
        <end position="1425"/>
    </location>
</feature>
<feature type="compositionally biased region" description="Basic and acidic residues" evidence="3">
    <location>
        <begin position="587"/>
        <end position="606"/>
    </location>
</feature>
<dbReference type="Proteomes" id="UP000694240">
    <property type="component" value="Chromosome 2"/>
</dbReference>
<dbReference type="GO" id="GO:0008234">
    <property type="term" value="F:cysteine-type peptidase activity"/>
    <property type="evidence" value="ECO:0007669"/>
    <property type="project" value="InterPro"/>
</dbReference>
<feature type="compositionally biased region" description="Low complexity" evidence="3">
    <location>
        <begin position="32"/>
        <end position="45"/>
    </location>
</feature>
<dbReference type="InterPro" id="IPR015410">
    <property type="entry name" value="DUF1985"/>
</dbReference>
<feature type="compositionally biased region" description="Basic and acidic residues" evidence="3">
    <location>
        <begin position="1276"/>
        <end position="1290"/>
    </location>
</feature>
<feature type="compositionally biased region" description="Basic residues" evidence="3">
    <location>
        <begin position="1"/>
        <end position="15"/>
    </location>
</feature>
<dbReference type="PROSITE" id="PS50600">
    <property type="entry name" value="ULP_PROTEASE"/>
    <property type="match status" value="1"/>
</dbReference>
<evidence type="ECO:0000256" key="1">
    <source>
        <dbReference type="ARBA" id="ARBA00022670"/>
    </source>
</evidence>
<feature type="region of interest" description="Disordered" evidence="3">
    <location>
        <begin position="1"/>
        <end position="77"/>
    </location>
</feature>
<feature type="compositionally biased region" description="Basic and acidic residues" evidence="3">
    <location>
        <begin position="1300"/>
        <end position="1324"/>
    </location>
</feature>
<feature type="compositionally biased region" description="Basic and acidic residues" evidence="3">
    <location>
        <begin position="48"/>
        <end position="59"/>
    </location>
</feature>